<dbReference type="Gene3D" id="3.10.450.50">
    <property type="match status" value="1"/>
</dbReference>
<dbReference type="Pfam" id="PF13474">
    <property type="entry name" value="SnoaL_3"/>
    <property type="match status" value="1"/>
</dbReference>
<dbReference type="AlphaFoldDB" id="A0A6P2BLC5"/>
<name>A0A6P2BLC5_9ACTN</name>
<evidence type="ECO:0000259" key="1">
    <source>
        <dbReference type="Pfam" id="PF13474"/>
    </source>
</evidence>
<dbReference type="SUPFAM" id="SSF54427">
    <property type="entry name" value="NTF2-like"/>
    <property type="match status" value="1"/>
</dbReference>
<dbReference type="OrthoDB" id="5194304at2"/>
<protein>
    <recommendedName>
        <fullName evidence="1">SnoaL-like domain-containing protein</fullName>
    </recommendedName>
</protein>
<reference evidence="2 3" key="1">
    <citation type="submission" date="2018-11" db="EMBL/GenBank/DDBJ databases">
        <title>Trebonia kvetii gen.nov., sp.nov., a novel acidophilic actinobacterium, and proposal of the new actinobacterial family Treboniaceae fam. nov.</title>
        <authorList>
            <person name="Rapoport D."/>
            <person name="Sagova-Mareckova M."/>
            <person name="Sedlacek I."/>
            <person name="Provaznik J."/>
            <person name="Kralova S."/>
            <person name="Pavlinic D."/>
            <person name="Benes V."/>
            <person name="Kopecky J."/>
        </authorList>
    </citation>
    <scope>NUCLEOTIDE SEQUENCE [LARGE SCALE GENOMIC DNA]</scope>
    <source>
        <strain evidence="2 3">15Tr583</strain>
    </source>
</reference>
<dbReference type="EMBL" id="RPFW01000012">
    <property type="protein sequence ID" value="TVY99677.1"/>
    <property type="molecule type" value="Genomic_DNA"/>
</dbReference>
<feature type="domain" description="SnoaL-like" evidence="1">
    <location>
        <begin position="7"/>
        <end position="124"/>
    </location>
</feature>
<dbReference type="RefSeq" id="WP_145862162.1">
    <property type="nucleotide sequence ID" value="NZ_RPFW01000012.1"/>
</dbReference>
<evidence type="ECO:0000313" key="2">
    <source>
        <dbReference type="EMBL" id="TVY99677.1"/>
    </source>
</evidence>
<proteinExistence type="predicted"/>
<keyword evidence="3" id="KW-1185">Reference proteome</keyword>
<dbReference type="InterPro" id="IPR032710">
    <property type="entry name" value="NTF2-like_dom_sf"/>
</dbReference>
<comment type="caution">
    <text evidence="2">The sequence shown here is derived from an EMBL/GenBank/DDBJ whole genome shotgun (WGS) entry which is preliminary data.</text>
</comment>
<dbReference type="InterPro" id="IPR037401">
    <property type="entry name" value="SnoaL-like"/>
</dbReference>
<organism evidence="2 3">
    <name type="scientific">Trebonia kvetii</name>
    <dbReference type="NCBI Taxonomy" id="2480626"/>
    <lineage>
        <taxon>Bacteria</taxon>
        <taxon>Bacillati</taxon>
        <taxon>Actinomycetota</taxon>
        <taxon>Actinomycetes</taxon>
        <taxon>Streptosporangiales</taxon>
        <taxon>Treboniaceae</taxon>
        <taxon>Trebonia</taxon>
    </lineage>
</organism>
<dbReference type="Proteomes" id="UP000460272">
    <property type="component" value="Unassembled WGS sequence"/>
</dbReference>
<gene>
    <name evidence="2" type="ORF">EAS64_41220</name>
</gene>
<sequence length="132" mass="14169">MERSPEVEQLAVSWLNGMKAGDPVAVAGLFAESEATTVVGNGADQWFTGDAYARRRVDQNFAEHGGIPFEPGSPVGWASGDTGWFADQVTLEFPAKTIPLRMTGVAVRQHGTWKLVQLHVSAAVSDEDLIAD</sequence>
<accession>A0A6P2BLC5</accession>
<evidence type="ECO:0000313" key="3">
    <source>
        <dbReference type="Proteomes" id="UP000460272"/>
    </source>
</evidence>